<sequence length="61" mass="7167">MVHDELSKANELLIQTALDALCRYQDARNAFAPAKEIERLRQKYEAQMKILEEFQHKIHGL</sequence>
<accession>A0ABT5P7Q4</accession>
<proteinExistence type="predicted"/>
<evidence type="ECO:0000313" key="2">
    <source>
        <dbReference type="Proteomes" id="UP001148184"/>
    </source>
</evidence>
<dbReference type="EMBL" id="JAMDGZ010000020">
    <property type="protein sequence ID" value="MDD1014196.1"/>
    <property type="molecule type" value="Genomic_DNA"/>
</dbReference>
<evidence type="ECO:0000313" key="1">
    <source>
        <dbReference type="EMBL" id="MDD1014196.1"/>
    </source>
</evidence>
<keyword evidence="2" id="KW-1185">Reference proteome</keyword>
<name>A0ABT5P7Q4_9PSED</name>
<dbReference type="RefSeq" id="WP_273892936.1">
    <property type="nucleotide sequence ID" value="NZ_JAMDGP010000040.1"/>
</dbReference>
<comment type="caution">
    <text evidence="1">The sequence shown here is derived from an EMBL/GenBank/DDBJ whole genome shotgun (WGS) entry which is preliminary data.</text>
</comment>
<protein>
    <submittedName>
        <fullName evidence="1">Uncharacterized protein</fullName>
    </submittedName>
</protein>
<dbReference type="Proteomes" id="UP001148184">
    <property type="component" value="Unassembled WGS sequence"/>
</dbReference>
<gene>
    <name evidence="1" type="ORF">M5G17_10945</name>
</gene>
<organism evidence="1 2">
    <name type="scientific">Pseudomonas rubra</name>
    <dbReference type="NCBI Taxonomy" id="2942627"/>
    <lineage>
        <taxon>Bacteria</taxon>
        <taxon>Pseudomonadati</taxon>
        <taxon>Pseudomonadota</taxon>
        <taxon>Gammaproteobacteria</taxon>
        <taxon>Pseudomonadales</taxon>
        <taxon>Pseudomonadaceae</taxon>
        <taxon>Pseudomonas</taxon>
    </lineage>
</organism>
<reference evidence="1 2" key="1">
    <citation type="submission" date="2022-05" db="EMBL/GenBank/DDBJ databases">
        <title>Novel Pseudomonas spp. Isolated from a Rainbow Trout Aquaculture Facility.</title>
        <authorList>
            <person name="Testerman T."/>
            <person name="Graf J."/>
        </authorList>
    </citation>
    <scope>NUCLEOTIDE SEQUENCE [LARGE SCALE GENOMIC DNA]</scope>
    <source>
        <strain evidence="1 2">ID1025</strain>
    </source>
</reference>